<dbReference type="EMBL" id="KB445557">
    <property type="protein sequence ID" value="EMC95375.1"/>
    <property type="molecule type" value="Genomic_DNA"/>
</dbReference>
<organism evidence="2 3">
    <name type="scientific">Baudoinia panamericana (strain UAMH 10762)</name>
    <name type="common">Angels' share fungus</name>
    <name type="synonym">Baudoinia compniacensis (strain UAMH 10762)</name>
    <dbReference type="NCBI Taxonomy" id="717646"/>
    <lineage>
        <taxon>Eukaryota</taxon>
        <taxon>Fungi</taxon>
        <taxon>Dikarya</taxon>
        <taxon>Ascomycota</taxon>
        <taxon>Pezizomycotina</taxon>
        <taxon>Dothideomycetes</taxon>
        <taxon>Dothideomycetidae</taxon>
        <taxon>Mycosphaerellales</taxon>
        <taxon>Teratosphaeriaceae</taxon>
        <taxon>Baudoinia</taxon>
    </lineage>
</organism>
<dbReference type="KEGG" id="bcom:BAUCODRAFT_73063"/>
<reference evidence="2 3" key="1">
    <citation type="journal article" date="2012" name="PLoS Pathog.">
        <title>Diverse lifestyles and strategies of plant pathogenesis encoded in the genomes of eighteen Dothideomycetes fungi.</title>
        <authorList>
            <person name="Ohm R.A."/>
            <person name="Feau N."/>
            <person name="Henrissat B."/>
            <person name="Schoch C.L."/>
            <person name="Horwitz B.A."/>
            <person name="Barry K.W."/>
            <person name="Condon B.J."/>
            <person name="Copeland A.C."/>
            <person name="Dhillon B."/>
            <person name="Glaser F."/>
            <person name="Hesse C.N."/>
            <person name="Kosti I."/>
            <person name="LaButti K."/>
            <person name="Lindquist E.A."/>
            <person name="Lucas S."/>
            <person name="Salamov A.A."/>
            <person name="Bradshaw R.E."/>
            <person name="Ciuffetti L."/>
            <person name="Hamelin R.C."/>
            <person name="Kema G.H.J."/>
            <person name="Lawrence C."/>
            <person name="Scott J.A."/>
            <person name="Spatafora J.W."/>
            <person name="Turgeon B.G."/>
            <person name="de Wit P.J.G.M."/>
            <person name="Zhong S."/>
            <person name="Goodwin S.B."/>
            <person name="Grigoriev I.V."/>
        </authorList>
    </citation>
    <scope>NUCLEOTIDE SEQUENCE [LARGE SCALE GENOMIC DNA]</scope>
    <source>
        <strain evidence="2 3">UAMH 10762</strain>
    </source>
</reference>
<dbReference type="Gene3D" id="3.40.630.30">
    <property type="match status" value="1"/>
</dbReference>
<evidence type="ECO:0000313" key="3">
    <source>
        <dbReference type="Proteomes" id="UP000011761"/>
    </source>
</evidence>
<dbReference type="GeneID" id="19116789"/>
<dbReference type="InterPro" id="IPR052777">
    <property type="entry name" value="Acetyltransferase_Enz"/>
</dbReference>
<dbReference type="eggNOG" id="KOG3139">
    <property type="taxonomic scope" value="Eukaryota"/>
</dbReference>
<evidence type="ECO:0000313" key="2">
    <source>
        <dbReference type="EMBL" id="EMC95375.1"/>
    </source>
</evidence>
<dbReference type="CDD" id="cd04301">
    <property type="entry name" value="NAT_SF"/>
    <property type="match status" value="1"/>
</dbReference>
<dbReference type="HOGENOM" id="CLU_013985_11_0_1"/>
<dbReference type="SUPFAM" id="SSF55729">
    <property type="entry name" value="Acyl-CoA N-acyltransferases (Nat)"/>
    <property type="match status" value="1"/>
</dbReference>
<dbReference type="Proteomes" id="UP000011761">
    <property type="component" value="Unassembled WGS sequence"/>
</dbReference>
<dbReference type="OMA" id="GCCALRP"/>
<dbReference type="PROSITE" id="PS51186">
    <property type="entry name" value="GNAT"/>
    <property type="match status" value="1"/>
</dbReference>
<feature type="domain" description="N-acetyltransferase" evidence="1">
    <location>
        <begin position="5"/>
        <end position="160"/>
    </location>
</feature>
<dbReference type="InterPro" id="IPR016181">
    <property type="entry name" value="Acyl_CoA_acyltransferase"/>
</dbReference>
<sequence length="161" mass="17627">MRTNVSIEEVEGEEDLATTIKLFEAYAQSLGIDLTFQDFAHELGSMPGKYAPPQGILLLAKAASGDAFGCVGLRPLAGHGYCEMKRLYVAPEGRGLGIGRALAERVVQEARLMAYQAVRLDTLPSMASARHLYTSLGFREVEPYYETPIKGTVFLELDLAR</sequence>
<dbReference type="Pfam" id="PF00583">
    <property type="entry name" value="Acetyltransf_1"/>
    <property type="match status" value="1"/>
</dbReference>
<dbReference type="AlphaFoldDB" id="M2N977"/>
<dbReference type="PANTHER" id="PTHR43305:SF1">
    <property type="entry name" value="FAMILY N-ACETYLTRANSFERASE, PUTATIVE (AFU_ORTHOLOGUE AFUA_2G01380)-RELATED"/>
    <property type="match status" value="1"/>
</dbReference>
<dbReference type="OrthoDB" id="41532at2759"/>
<dbReference type="InterPro" id="IPR000182">
    <property type="entry name" value="GNAT_dom"/>
</dbReference>
<gene>
    <name evidence="2" type="ORF">BAUCODRAFT_73063</name>
</gene>
<dbReference type="STRING" id="717646.M2N977"/>
<dbReference type="PANTHER" id="PTHR43305">
    <property type="entry name" value="FAMILY N-ACETYLTRANSFERASE, PUTATIVE (AFU_ORTHOLOGUE AFUA_2G01380)-RELATED"/>
    <property type="match status" value="1"/>
</dbReference>
<dbReference type="GO" id="GO:0016747">
    <property type="term" value="F:acyltransferase activity, transferring groups other than amino-acyl groups"/>
    <property type="evidence" value="ECO:0007669"/>
    <property type="project" value="InterPro"/>
</dbReference>
<keyword evidence="3" id="KW-1185">Reference proteome</keyword>
<proteinExistence type="predicted"/>
<accession>M2N977</accession>
<evidence type="ECO:0000259" key="1">
    <source>
        <dbReference type="PROSITE" id="PS51186"/>
    </source>
</evidence>
<protein>
    <recommendedName>
        <fullName evidence="1">N-acetyltransferase domain-containing protein</fullName>
    </recommendedName>
</protein>
<dbReference type="RefSeq" id="XP_007677615.1">
    <property type="nucleotide sequence ID" value="XM_007679425.1"/>
</dbReference>
<name>M2N977_BAUPA</name>